<comment type="caution">
    <text evidence="8">The sequence shown here is derived from an EMBL/GenBank/DDBJ whole genome shotgun (WGS) entry which is preliminary data.</text>
</comment>
<gene>
    <name evidence="5" type="primary">fmt</name>
    <name evidence="8" type="ORF">C7381_10494</name>
</gene>
<comment type="catalytic activity">
    <reaction evidence="5">
        <text>L-methionyl-tRNA(fMet) + (6R)-10-formyltetrahydrofolate = N-formyl-L-methionyl-tRNA(fMet) + (6S)-5,6,7,8-tetrahydrofolate + H(+)</text>
        <dbReference type="Rhea" id="RHEA:24380"/>
        <dbReference type="Rhea" id="RHEA-COMP:9952"/>
        <dbReference type="Rhea" id="RHEA-COMP:9953"/>
        <dbReference type="ChEBI" id="CHEBI:15378"/>
        <dbReference type="ChEBI" id="CHEBI:57453"/>
        <dbReference type="ChEBI" id="CHEBI:78530"/>
        <dbReference type="ChEBI" id="CHEBI:78844"/>
        <dbReference type="ChEBI" id="CHEBI:195366"/>
        <dbReference type="EC" id="2.1.2.9"/>
    </reaction>
</comment>
<dbReference type="EMBL" id="QEKV01000004">
    <property type="protein sequence ID" value="PVY94588.1"/>
    <property type="molecule type" value="Genomic_DNA"/>
</dbReference>
<feature type="domain" description="Formyl transferase C-terminal" evidence="7">
    <location>
        <begin position="205"/>
        <end position="299"/>
    </location>
</feature>
<dbReference type="InterPro" id="IPR011034">
    <property type="entry name" value="Formyl_transferase-like_C_sf"/>
</dbReference>
<evidence type="ECO:0000259" key="7">
    <source>
        <dbReference type="Pfam" id="PF02911"/>
    </source>
</evidence>
<dbReference type="SUPFAM" id="SSF53328">
    <property type="entry name" value="Formyltransferase"/>
    <property type="match status" value="1"/>
</dbReference>
<dbReference type="CDD" id="cd08646">
    <property type="entry name" value="FMT_core_Met-tRNA-FMT_N"/>
    <property type="match status" value="1"/>
</dbReference>
<dbReference type="EC" id="2.1.2.9" evidence="2 5"/>
<evidence type="ECO:0000313" key="9">
    <source>
        <dbReference type="Proteomes" id="UP000245793"/>
    </source>
</evidence>
<dbReference type="AlphaFoldDB" id="A0A2U1E3R9"/>
<keyword evidence="9" id="KW-1185">Reference proteome</keyword>
<dbReference type="Pfam" id="PF00551">
    <property type="entry name" value="Formyl_trans_N"/>
    <property type="match status" value="1"/>
</dbReference>
<feature type="domain" description="Formyl transferase N-terminal" evidence="6">
    <location>
        <begin position="8"/>
        <end position="178"/>
    </location>
</feature>
<sequence length="310" mass="34248">MEIMNSSIVFFSSTDFGASILEKLIEENENVVAVVTRTDKVRKRGNKVDMTPVKKVALEHNIEVLEYDRIDDEGKAKLKEISPDFFVVVAYGAILSEEVLNIPKISPINIHASLLPNLRGASPIESAILLGEKKTGISYMRMNKGLDTGDVYRKIEVEISDTETFDTLNEKLLNVTNESINTILKDVSEGLEPIPQEGESSYAKKILKDDTIIDFSKNAVDVKNMINSLSTHIGAVAFIESNRYKFFNARTTDLKLAPGEIKCDGGRIFIGAGDATVEILNIQAPGKKRMDTKSFLLGNNLEGFVDGKDN</sequence>
<evidence type="ECO:0000259" key="6">
    <source>
        <dbReference type="Pfam" id="PF00551"/>
    </source>
</evidence>
<keyword evidence="3 5" id="KW-0808">Transferase</keyword>
<organism evidence="8 9">
    <name type="scientific">Ezakiella coagulans</name>
    <dbReference type="NCBI Taxonomy" id="46507"/>
    <lineage>
        <taxon>Bacteria</taxon>
        <taxon>Bacillati</taxon>
        <taxon>Bacillota</taxon>
        <taxon>Tissierellia</taxon>
        <taxon>Ezakiella</taxon>
    </lineage>
</organism>
<protein>
    <recommendedName>
        <fullName evidence="2 5">Methionyl-tRNA formyltransferase</fullName>
        <ecNumber evidence="2 5">2.1.2.9</ecNumber>
    </recommendedName>
</protein>
<reference evidence="8 9" key="1">
    <citation type="submission" date="2018-04" db="EMBL/GenBank/DDBJ databases">
        <title>Genomic Encyclopedia of Type Strains, Phase IV (KMG-IV): sequencing the most valuable type-strain genomes for metagenomic binning, comparative biology and taxonomic classification.</title>
        <authorList>
            <person name="Goeker M."/>
        </authorList>
    </citation>
    <scope>NUCLEOTIDE SEQUENCE [LARGE SCALE GENOMIC DNA]</scope>
    <source>
        <strain evidence="8 9">DSM 20705</strain>
    </source>
</reference>
<comment type="function">
    <text evidence="5">Attaches a formyl group to the free amino group of methionyl-tRNA(fMet). The formyl group appears to play a dual role in the initiator identity of N-formylmethionyl-tRNA by promoting its recognition by IF2 and preventing the misappropriation of this tRNA by the elongation apparatus.</text>
</comment>
<dbReference type="CDD" id="cd08704">
    <property type="entry name" value="Met_tRNA_FMT_C"/>
    <property type="match status" value="1"/>
</dbReference>
<dbReference type="GO" id="GO:0005829">
    <property type="term" value="C:cytosol"/>
    <property type="evidence" value="ECO:0007669"/>
    <property type="project" value="TreeGrafter"/>
</dbReference>
<dbReference type="InterPro" id="IPR002376">
    <property type="entry name" value="Formyl_transf_N"/>
</dbReference>
<dbReference type="PANTHER" id="PTHR11138">
    <property type="entry name" value="METHIONYL-TRNA FORMYLTRANSFERASE"/>
    <property type="match status" value="1"/>
</dbReference>
<keyword evidence="4 5" id="KW-0648">Protein biosynthesis</keyword>
<dbReference type="HAMAP" id="MF_00182">
    <property type="entry name" value="Formyl_trans"/>
    <property type="match status" value="1"/>
</dbReference>
<dbReference type="Gene3D" id="3.40.50.12230">
    <property type="match status" value="1"/>
</dbReference>
<dbReference type="InterPro" id="IPR041711">
    <property type="entry name" value="Met-tRNA-FMT_N"/>
</dbReference>
<dbReference type="InterPro" id="IPR044135">
    <property type="entry name" value="Met-tRNA-FMT_C"/>
</dbReference>
<accession>A0A2U1E3R9</accession>
<dbReference type="PANTHER" id="PTHR11138:SF5">
    <property type="entry name" value="METHIONYL-TRNA FORMYLTRANSFERASE, MITOCHONDRIAL"/>
    <property type="match status" value="1"/>
</dbReference>
<evidence type="ECO:0000256" key="5">
    <source>
        <dbReference type="HAMAP-Rule" id="MF_00182"/>
    </source>
</evidence>
<comment type="similarity">
    <text evidence="1 5">Belongs to the Fmt family.</text>
</comment>
<dbReference type="InterPro" id="IPR036477">
    <property type="entry name" value="Formyl_transf_N_sf"/>
</dbReference>
<name>A0A2U1E3R9_9FIRM</name>
<dbReference type="Pfam" id="PF02911">
    <property type="entry name" value="Formyl_trans_C"/>
    <property type="match status" value="1"/>
</dbReference>
<dbReference type="InterPro" id="IPR005794">
    <property type="entry name" value="Fmt"/>
</dbReference>
<feature type="binding site" evidence="5">
    <location>
        <begin position="113"/>
        <end position="116"/>
    </location>
    <ligand>
        <name>(6S)-5,6,7,8-tetrahydrofolate</name>
        <dbReference type="ChEBI" id="CHEBI:57453"/>
    </ligand>
</feature>
<evidence type="ECO:0000256" key="3">
    <source>
        <dbReference type="ARBA" id="ARBA00022679"/>
    </source>
</evidence>
<proteinExistence type="inferred from homology"/>
<dbReference type="SUPFAM" id="SSF50486">
    <property type="entry name" value="FMT C-terminal domain-like"/>
    <property type="match status" value="1"/>
</dbReference>
<evidence type="ECO:0000256" key="1">
    <source>
        <dbReference type="ARBA" id="ARBA00010699"/>
    </source>
</evidence>
<evidence type="ECO:0000313" key="8">
    <source>
        <dbReference type="EMBL" id="PVY94588.1"/>
    </source>
</evidence>
<evidence type="ECO:0000256" key="4">
    <source>
        <dbReference type="ARBA" id="ARBA00022917"/>
    </source>
</evidence>
<evidence type="ECO:0000256" key="2">
    <source>
        <dbReference type="ARBA" id="ARBA00012261"/>
    </source>
</evidence>
<dbReference type="NCBIfam" id="TIGR00460">
    <property type="entry name" value="fmt"/>
    <property type="match status" value="1"/>
</dbReference>
<dbReference type="GO" id="GO:0004479">
    <property type="term" value="F:methionyl-tRNA formyltransferase activity"/>
    <property type="evidence" value="ECO:0007669"/>
    <property type="project" value="UniProtKB-UniRule"/>
</dbReference>
<dbReference type="InterPro" id="IPR005793">
    <property type="entry name" value="Formyl_trans_C"/>
</dbReference>
<dbReference type="Proteomes" id="UP000245793">
    <property type="component" value="Unassembled WGS sequence"/>
</dbReference>